<comment type="caution">
    <text evidence="2">The sequence shown here is derived from an EMBL/GenBank/DDBJ whole genome shotgun (WGS) entry which is preliminary data.</text>
</comment>
<dbReference type="EMBL" id="JAACXV010014403">
    <property type="protein sequence ID" value="KAF7267610.1"/>
    <property type="molecule type" value="Genomic_DNA"/>
</dbReference>
<reference evidence="2" key="1">
    <citation type="submission" date="2020-08" db="EMBL/GenBank/DDBJ databases">
        <title>Genome sequencing and assembly of the red palm weevil Rhynchophorus ferrugineus.</title>
        <authorList>
            <person name="Dias G.B."/>
            <person name="Bergman C.M."/>
            <person name="Manee M."/>
        </authorList>
    </citation>
    <scope>NUCLEOTIDE SEQUENCE</scope>
    <source>
        <strain evidence="2">AA-2017</strain>
        <tissue evidence="2">Whole larva</tissue>
    </source>
</reference>
<protein>
    <submittedName>
        <fullName evidence="2">Uncharacterized protein</fullName>
    </submittedName>
</protein>
<proteinExistence type="predicted"/>
<evidence type="ECO:0000313" key="2">
    <source>
        <dbReference type="EMBL" id="KAF7267610.1"/>
    </source>
</evidence>
<accession>A0A834HYP7</accession>
<feature type="region of interest" description="Disordered" evidence="1">
    <location>
        <begin position="14"/>
        <end position="45"/>
    </location>
</feature>
<organism evidence="2 3">
    <name type="scientific">Rhynchophorus ferrugineus</name>
    <name type="common">Red palm weevil</name>
    <name type="synonym">Curculio ferrugineus</name>
    <dbReference type="NCBI Taxonomy" id="354439"/>
    <lineage>
        <taxon>Eukaryota</taxon>
        <taxon>Metazoa</taxon>
        <taxon>Ecdysozoa</taxon>
        <taxon>Arthropoda</taxon>
        <taxon>Hexapoda</taxon>
        <taxon>Insecta</taxon>
        <taxon>Pterygota</taxon>
        <taxon>Neoptera</taxon>
        <taxon>Endopterygota</taxon>
        <taxon>Coleoptera</taxon>
        <taxon>Polyphaga</taxon>
        <taxon>Cucujiformia</taxon>
        <taxon>Curculionidae</taxon>
        <taxon>Dryophthorinae</taxon>
        <taxon>Rhynchophorus</taxon>
    </lineage>
</organism>
<dbReference type="AlphaFoldDB" id="A0A834HYP7"/>
<evidence type="ECO:0000256" key="1">
    <source>
        <dbReference type="SAM" id="MobiDB-lite"/>
    </source>
</evidence>
<name>A0A834HYP7_RHYFE</name>
<sequence length="81" mass="9249">MAFYGRNLSRGSQVPIWRPEMTKEGDPLGSQTPPRARGDGEPDPAASIRVLRGRRGRPRHHIRQNSEMEMVRFKASLDCYL</sequence>
<keyword evidence="3" id="KW-1185">Reference proteome</keyword>
<evidence type="ECO:0000313" key="3">
    <source>
        <dbReference type="Proteomes" id="UP000625711"/>
    </source>
</evidence>
<gene>
    <name evidence="2" type="ORF">GWI33_019189</name>
</gene>
<dbReference type="Proteomes" id="UP000625711">
    <property type="component" value="Unassembled WGS sequence"/>
</dbReference>